<keyword evidence="2" id="KW-1185">Reference proteome</keyword>
<organism evidence="1 2">
    <name type="scientific">Spirosoma liriopis</name>
    <dbReference type="NCBI Taxonomy" id="2937440"/>
    <lineage>
        <taxon>Bacteria</taxon>
        <taxon>Pseudomonadati</taxon>
        <taxon>Bacteroidota</taxon>
        <taxon>Cytophagia</taxon>
        <taxon>Cytophagales</taxon>
        <taxon>Cytophagaceae</taxon>
        <taxon>Spirosoma</taxon>
    </lineage>
</organism>
<gene>
    <name evidence="1" type="ORF">M0L20_02660</name>
</gene>
<dbReference type="EMBL" id="JALPRF010000001">
    <property type="protein sequence ID" value="MCK8490735.1"/>
    <property type="molecule type" value="Genomic_DNA"/>
</dbReference>
<sequence>MIKPDLPTLTAFVLDKGGTKLMADEMFYFYTSKGWMVGKSPTKDWNAAARNWISRSKSTESAQAPQKKLIV</sequence>
<dbReference type="Proteomes" id="UP001202180">
    <property type="component" value="Unassembled WGS sequence"/>
</dbReference>
<evidence type="ECO:0000313" key="1">
    <source>
        <dbReference type="EMBL" id="MCK8490735.1"/>
    </source>
</evidence>
<reference evidence="1 2" key="1">
    <citation type="submission" date="2022-04" db="EMBL/GenBank/DDBJ databases">
        <title>Spirosoma sp. strain RP8 genome sequencing and assembly.</title>
        <authorList>
            <person name="Jung Y."/>
        </authorList>
    </citation>
    <scope>NUCLEOTIDE SEQUENCE [LARGE SCALE GENOMIC DNA]</scope>
    <source>
        <strain evidence="1 2">RP8</strain>
    </source>
</reference>
<evidence type="ECO:0000313" key="2">
    <source>
        <dbReference type="Proteomes" id="UP001202180"/>
    </source>
</evidence>
<proteinExistence type="predicted"/>
<accession>A0ABT0HFG9</accession>
<name>A0ABT0HFG9_9BACT</name>
<protein>
    <submittedName>
        <fullName evidence="1">Uncharacterized protein</fullName>
    </submittedName>
</protein>
<comment type="caution">
    <text evidence="1">The sequence shown here is derived from an EMBL/GenBank/DDBJ whole genome shotgun (WGS) entry which is preliminary data.</text>
</comment>